<feature type="transmembrane region" description="Helical" evidence="6">
    <location>
        <begin position="414"/>
        <end position="436"/>
    </location>
</feature>
<keyword evidence="5" id="KW-1015">Disulfide bond</keyword>
<dbReference type="InterPro" id="IPR000832">
    <property type="entry name" value="GPCR_2_secretin-like"/>
</dbReference>
<dbReference type="EMBL" id="JAWDJR010000007">
    <property type="protein sequence ID" value="KAK9972580.1"/>
    <property type="molecule type" value="Genomic_DNA"/>
</dbReference>
<evidence type="ECO:0000256" key="3">
    <source>
        <dbReference type="ARBA" id="ARBA00022989"/>
    </source>
</evidence>
<name>A0AAW2AIY0_CULAL</name>
<dbReference type="AlphaFoldDB" id="A0AAW2AIY0"/>
<evidence type="ECO:0000256" key="7">
    <source>
        <dbReference type="SAM" id="SignalP"/>
    </source>
</evidence>
<reference evidence="10 11" key="1">
    <citation type="submission" date="2024-05" db="EMBL/GenBank/DDBJ databases">
        <title>A high-quality chromosomal-level genome assembly of Topmouth culter (Culter alburnus).</title>
        <authorList>
            <person name="Zhao H."/>
        </authorList>
    </citation>
    <scope>NUCLEOTIDE SEQUENCE [LARGE SCALE GENOMIC DNA]</scope>
    <source>
        <strain evidence="10">CATC2023</strain>
        <tissue evidence="10">Muscle</tissue>
    </source>
</reference>
<feature type="signal peptide" evidence="7">
    <location>
        <begin position="1"/>
        <end position="15"/>
    </location>
</feature>
<dbReference type="PROSITE" id="PS50261">
    <property type="entry name" value="G_PROTEIN_RECEP_F2_4"/>
    <property type="match status" value="1"/>
</dbReference>
<evidence type="ECO:0000256" key="1">
    <source>
        <dbReference type="ARBA" id="ARBA00004141"/>
    </source>
</evidence>
<keyword evidence="4 6" id="KW-0472">Membrane</keyword>
<feature type="transmembrane region" description="Helical" evidence="6">
    <location>
        <begin position="344"/>
        <end position="365"/>
    </location>
</feature>
<dbReference type="PROSITE" id="PS50221">
    <property type="entry name" value="GAIN_B"/>
    <property type="match status" value="1"/>
</dbReference>
<dbReference type="Pfam" id="PF00002">
    <property type="entry name" value="7tm_2"/>
    <property type="match status" value="1"/>
</dbReference>
<evidence type="ECO:0000313" key="10">
    <source>
        <dbReference type="EMBL" id="KAK9972580.1"/>
    </source>
</evidence>
<comment type="subcellular location">
    <subcellularLocation>
        <location evidence="1">Membrane</location>
        <topology evidence="1">Multi-pass membrane protein</topology>
    </subcellularLocation>
</comment>
<dbReference type="Gene3D" id="1.20.1070.10">
    <property type="entry name" value="Rhodopsin 7-helix transmembrane proteins"/>
    <property type="match status" value="1"/>
</dbReference>
<evidence type="ECO:0000259" key="8">
    <source>
        <dbReference type="PROSITE" id="PS50221"/>
    </source>
</evidence>
<feature type="transmembrane region" description="Helical" evidence="6">
    <location>
        <begin position="575"/>
        <end position="594"/>
    </location>
</feature>
<dbReference type="GO" id="GO:0007166">
    <property type="term" value="P:cell surface receptor signaling pathway"/>
    <property type="evidence" value="ECO:0007669"/>
    <property type="project" value="InterPro"/>
</dbReference>
<feature type="chain" id="PRO_5043385437" evidence="7">
    <location>
        <begin position="16"/>
        <end position="617"/>
    </location>
</feature>
<protein>
    <submittedName>
        <fullName evidence="10">Uncharacterized protein</fullName>
    </submittedName>
</protein>
<dbReference type="InterPro" id="IPR000203">
    <property type="entry name" value="GPS"/>
</dbReference>
<feature type="transmembrane region" description="Helical" evidence="6">
    <location>
        <begin position="549"/>
        <end position="569"/>
    </location>
</feature>
<evidence type="ECO:0000256" key="4">
    <source>
        <dbReference type="ARBA" id="ARBA00023136"/>
    </source>
</evidence>
<keyword evidence="11" id="KW-1185">Reference proteome</keyword>
<dbReference type="InterPro" id="IPR017981">
    <property type="entry name" value="GPCR_2-like_7TM"/>
</dbReference>
<evidence type="ECO:0000259" key="9">
    <source>
        <dbReference type="PROSITE" id="PS50261"/>
    </source>
</evidence>
<evidence type="ECO:0000256" key="2">
    <source>
        <dbReference type="ARBA" id="ARBA00022692"/>
    </source>
</evidence>
<keyword evidence="7" id="KW-0732">Signal</keyword>
<gene>
    <name evidence="10" type="ORF">ABG768_025875</name>
</gene>
<dbReference type="Proteomes" id="UP001479290">
    <property type="component" value="Unassembled WGS sequence"/>
</dbReference>
<dbReference type="InterPro" id="IPR046338">
    <property type="entry name" value="GAIN_dom_sf"/>
</dbReference>
<dbReference type="SMART" id="SM00303">
    <property type="entry name" value="GPS"/>
    <property type="match status" value="1"/>
</dbReference>
<keyword evidence="2 6" id="KW-0812">Transmembrane</keyword>
<accession>A0AAW2AIY0</accession>
<dbReference type="GO" id="GO:0005886">
    <property type="term" value="C:plasma membrane"/>
    <property type="evidence" value="ECO:0007669"/>
    <property type="project" value="TreeGrafter"/>
</dbReference>
<feature type="transmembrane region" description="Helical" evidence="6">
    <location>
        <begin position="377"/>
        <end position="394"/>
    </location>
</feature>
<evidence type="ECO:0000313" key="11">
    <source>
        <dbReference type="Proteomes" id="UP001479290"/>
    </source>
</evidence>
<keyword evidence="3 6" id="KW-1133">Transmembrane helix</keyword>
<comment type="caution">
    <text evidence="10">The sequence shown here is derived from an EMBL/GenBank/DDBJ whole genome shotgun (WGS) entry which is preliminary data.</text>
</comment>
<dbReference type="PANTHER" id="PTHR12011:SF454">
    <property type="entry name" value="ADHESION G-PROTEIN COUPLED RECEPTOR G5-LIKE"/>
    <property type="match status" value="1"/>
</dbReference>
<sequence length="617" mass="69128">MTLLLLLIMIYGLDGGECGDCGSLTLTNTTNGFEIEISLTSGPDITVNDTAEQLTCNSGKNSCYIECSYRDFTETFTKKTELGLCVQNQNKTTFEFSIENNTSCIVVYCLPDEIRGLLETKENQMNSPKGLRNILNIKKMCRDVILNEAIVDTYIRVEKAAIQSVIKMTEQSKKYTHEDLSMIVVMMNLSTTDIYVPISAPSVLGANKVAETQIPVKPFQDNIINKIGVVTYDSDQHLKLKLGSKIVTSKIIRIEVPGYDFVNLDKRLTIKFKVNQSFTNNSSNYTLSCQFYADETRTWKSDGCLTVNTRDDAVECSCDHMTPFAVLLTDLKISELQWEILSSISYVGCSLSAFFCACSVLGFMFNRNSRAEVSNSIHVSLSGALFLLNISFMLSEWVATLTENGACVFIAVMIHYSLLSCFTWMAVEALHLYLLLIRVFNIYIRHYIIKLSLIGWGVPAVIVGGLLSVQNTHPFYGMYSMSLSDTNNTNPVCLFIKPQVMNGVNVSYFTVVFLFNLGILISVSRQIFKLRHVGNKQGKMPVWKDAGTVLGLMCLLGTTWGLIFFGMGYTNYPVLYLFCILNTMQGFYIFMWMCGTARKNRAQTSQSKTKSTLDVSK</sequence>
<feature type="transmembrane region" description="Helical" evidence="6">
    <location>
        <begin position="506"/>
        <end position="528"/>
    </location>
</feature>
<dbReference type="PRINTS" id="PR00249">
    <property type="entry name" value="GPCRSECRETIN"/>
</dbReference>
<dbReference type="GO" id="GO:0004930">
    <property type="term" value="F:G protein-coupled receptor activity"/>
    <property type="evidence" value="ECO:0007669"/>
    <property type="project" value="InterPro"/>
</dbReference>
<dbReference type="PANTHER" id="PTHR12011">
    <property type="entry name" value="ADHESION G-PROTEIN COUPLED RECEPTOR"/>
    <property type="match status" value="1"/>
</dbReference>
<proteinExistence type="predicted"/>
<evidence type="ECO:0000256" key="6">
    <source>
        <dbReference type="SAM" id="Phobius"/>
    </source>
</evidence>
<feature type="domain" description="GAIN-B" evidence="8">
    <location>
        <begin position="187"/>
        <end position="334"/>
    </location>
</feature>
<feature type="domain" description="G-protein coupled receptors family 2 profile 2" evidence="9">
    <location>
        <begin position="341"/>
        <end position="597"/>
    </location>
</feature>
<evidence type="ECO:0000256" key="5">
    <source>
        <dbReference type="ARBA" id="ARBA00023157"/>
    </source>
</evidence>
<dbReference type="Pfam" id="PF01825">
    <property type="entry name" value="GPS"/>
    <property type="match status" value="1"/>
</dbReference>
<organism evidence="10 11">
    <name type="scientific">Culter alburnus</name>
    <name type="common">Topmouth culter</name>
    <dbReference type="NCBI Taxonomy" id="194366"/>
    <lineage>
        <taxon>Eukaryota</taxon>
        <taxon>Metazoa</taxon>
        <taxon>Chordata</taxon>
        <taxon>Craniata</taxon>
        <taxon>Vertebrata</taxon>
        <taxon>Euteleostomi</taxon>
        <taxon>Actinopterygii</taxon>
        <taxon>Neopterygii</taxon>
        <taxon>Teleostei</taxon>
        <taxon>Ostariophysi</taxon>
        <taxon>Cypriniformes</taxon>
        <taxon>Xenocyprididae</taxon>
        <taxon>Xenocypridinae</taxon>
        <taxon>Culter</taxon>
    </lineage>
</organism>
<feature type="transmembrane region" description="Helical" evidence="6">
    <location>
        <begin position="448"/>
        <end position="469"/>
    </location>
</feature>
<dbReference type="Gene3D" id="2.60.220.50">
    <property type="match status" value="1"/>
</dbReference>
<dbReference type="InterPro" id="IPR057244">
    <property type="entry name" value="GAIN_B"/>
</dbReference>
<dbReference type="GO" id="GO:0007189">
    <property type="term" value="P:adenylate cyclase-activating G protein-coupled receptor signaling pathway"/>
    <property type="evidence" value="ECO:0007669"/>
    <property type="project" value="TreeGrafter"/>
</dbReference>